<feature type="compositionally biased region" description="Basic residues" evidence="1">
    <location>
        <begin position="164"/>
        <end position="174"/>
    </location>
</feature>
<gene>
    <name evidence="2" type="ORF">DILT_LOCUS6479</name>
</gene>
<name>A0A3P7LL72_DIBLA</name>
<reference evidence="2 3" key="1">
    <citation type="submission" date="2018-11" db="EMBL/GenBank/DDBJ databases">
        <authorList>
            <consortium name="Pathogen Informatics"/>
        </authorList>
    </citation>
    <scope>NUCLEOTIDE SEQUENCE [LARGE SCALE GENOMIC DNA]</scope>
</reference>
<evidence type="ECO:0000313" key="2">
    <source>
        <dbReference type="EMBL" id="VDN10648.1"/>
    </source>
</evidence>
<feature type="compositionally biased region" description="Acidic residues" evidence="1">
    <location>
        <begin position="79"/>
        <end position="89"/>
    </location>
</feature>
<organism evidence="2 3">
    <name type="scientific">Dibothriocephalus latus</name>
    <name type="common">Fish tapeworm</name>
    <name type="synonym">Diphyllobothrium latum</name>
    <dbReference type="NCBI Taxonomy" id="60516"/>
    <lineage>
        <taxon>Eukaryota</taxon>
        <taxon>Metazoa</taxon>
        <taxon>Spiralia</taxon>
        <taxon>Lophotrochozoa</taxon>
        <taxon>Platyhelminthes</taxon>
        <taxon>Cestoda</taxon>
        <taxon>Eucestoda</taxon>
        <taxon>Diphyllobothriidea</taxon>
        <taxon>Diphyllobothriidae</taxon>
        <taxon>Dibothriocephalus</taxon>
    </lineage>
</organism>
<evidence type="ECO:0000313" key="3">
    <source>
        <dbReference type="Proteomes" id="UP000281553"/>
    </source>
</evidence>
<feature type="compositionally biased region" description="Polar residues" evidence="1">
    <location>
        <begin position="138"/>
        <end position="153"/>
    </location>
</feature>
<accession>A0A3P7LL72</accession>
<feature type="compositionally biased region" description="Polar residues" evidence="1">
    <location>
        <begin position="26"/>
        <end position="38"/>
    </location>
</feature>
<feature type="region of interest" description="Disordered" evidence="1">
    <location>
        <begin position="134"/>
        <end position="153"/>
    </location>
</feature>
<feature type="region of interest" description="Disordered" evidence="1">
    <location>
        <begin position="1"/>
        <end position="96"/>
    </location>
</feature>
<dbReference type="Proteomes" id="UP000281553">
    <property type="component" value="Unassembled WGS sequence"/>
</dbReference>
<dbReference type="EMBL" id="UYRU01049621">
    <property type="protein sequence ID" value="VDN10648.1"/>
    <property type="molecule type" value="Genomic_DNA"/>
</dbReference>
<dbReference type="AlphaFoldDB" id="A0A3P7LL72"/>
<feature type="compositionally biased region" description="Low complexity" evidence="1">
    <location>
        <begin position="49"/>
        <end position="63"/>
    </location>
</feature>
<proteinExistence type="predicted"/>
<protein>
    <submittedName>
        <fullName evidence="2">Uncharacterized protein</fullName>
    </submittedName>
</protein>
<sequence>MTLEKPIEEDLSDVNNNVGGSPPTDLPSSPTKDQTLSSADADAESRGISSASSPFAPSSAPLSTENGLGRCSLTTQDSGVDETLDETMEEERGRAKHKLCGEVPETEEADYAGWVIEEKANEVLALGSTTACAEPEASPSNLATRPTEDTTANVDISYPERRGTRLRRRRRRSRISQPLTGRDVESSKGTFKSAESCYSIKTELVLLTFSDLFNKFEYFQKCGKSDS</sequence>
<keyword evidence="3" id="KW-1185">Reference proteome</keyword>
<evidence type="ECO:0000256" key="1">
    <source>
        <dbReference type="SAM" id="MobiDB-lite"/>
    </source>
</evidence>
<feature type="region of interest" description="Disordered" evidence="1">
    <location>
        <begin position="163"/>
        <end position="187"/>
    </location>
</feature>